<dbReference type="InterPro" id="IPR058240">
    <property type="entry name" value="rSAM_sf"/>
</dbReference>
<gene>
    <name evidence="1" type="ORF">SAMN05444955_102317</name>
</gene>
<accession>A0A1H8BTY7</accession>
<dbReference type="RefSeq" id="WP_089965385.1">
    <property type="nucleotide sequence ID" value="NZ_FOCQ01000002.1"/>
</dbReference>
<evidence type="ECO:0008006" key="3">
    <source>
        <dbReference type="Google" id="ProtNLM"/>
    </source>
</evidence>
<dbReference type="STRING" id="1173111.SAMN05444955_102317"/>
<dbReference type="Proteomes" id="UP000199695">
    <property type="component" value="Unassembled WGS sequence"/>
</dbReference>
<name>A0A1H8BTY7_9BACL</name>
<organism evidence="1 2">
    <name type="scientific">Lihuaxuella thermophila</name>
    <dbReference type="NCBI Taxonomy" id="1173111"/>
    <lineage>
        <taxon>Bacteria</taxon>
        <taxon>Bacillati</taxon>
        <taxon>Bacillota</taxon>
        <taxon>Bacilli</taxon>
        <taxon>Bacillales</taxon>
        <taxon>Thermoactinomycetaceae</taxon>
        <taxon>Lihuaxuella</taxon>
    </lineage>
</organism>
<evidence type="ECO:0000313" key="2">
    <source>
        <dbReference type="Proteomes" id="UP000199695"/>
    </source>
</evidence>
<keyword evidence="2" id="KW-1185">Reference proteome</keyword>
<dbReference type="OrthoDB" id="9808591at2"/>
<dbReference type="Gene3D" id="3.20.20.70">
    <property type="entry name" value="Aldolase class I"/>
    <property type="match status" value="1"/>
</dbReference>
<reference evidence="1 2" key="1">
    <citation type="submission" date="2016-10" db="EMBL/GenBank/DDBJ databases">
        <authorList>
            <person name="de Groot N.N."/>
        </authorList>
    </citation>
    <scope>NUCLEOTIDE SEQUENCE [LARGE SCALE GENOMIC DNA]</scope>
    <source>
        <strain evidence="1 2">DSM 46701</strain>
    </source>
</reference>
<dbReference type="SUPFAM" id="SSF102114">
    <property type="entry name" value="Radical SAM enzymes"/>
    <property type="match status" value="1"/>
</dbReference>
<sequence>MDSINIFDWPKRYLDIIRSKPLIPLDKQKRHDGKSIVVVLPTRFCKVGCTHCFCHSKPKMRDNICLDEKNELSWDGCSKVIQFINSADVEYMLIAGGGEPFEKEDFIYYLVEHCKVNRAVIATNGFWGRTHEKACQVLSRLRKIVEERAEKLMLVLRLSVDQWHIARIGNKGLITIIDAFNRLIGEHNYLKLELHTIENDKSIDELQLHFPNSHKNDGTQVASDNDKVLKKSKKRGFLTLESGLKIPIGYAKLFYPNLLVNLNDSDEKIQRVLKPFYEDIKVNQQGNYSVIYNDDGTKGLDYLINFNGNITTWGNYQLENISNLYIDAYEDVQNNLYNDIISYSFIDRDHEFREQLIKPVNPSAILRAAAINVRDYSGAYMLLESHTALYYAIQVIRYYTDEGLIDQSTFSHFPTELLSVIHSDNEHVISLYSQSMYSIIQQYAEDSNCTKDDWVDLFKLIELKHFCVTDEQIAQGLEFFNVKYGTQYTEIHEVIQDIDIKSAIPRLIERMTFQQPRVSARGRSTSSSG</sequence>
<protein>
    <recommendedName>
        <fullName evidence="3">4Fe-4S single cluster domain-containing protein</fullName>
    </recommendedName>
</protein>
<dbReference type="InterPro" id="IPR013785">
    <property type="entry name" value="Aldolase_TIM"/>
</dbReference>
<dbReference type="AlphaFoldDB" id="A0A1H8BTY7"/>
<evidence type="ECO:0000313" key="1">
    <source>
        <dbReference type="EMBL" id="SEM85327.1"/>
    </source>
</evidence>
<dbReference type="EMBL" id="FOCQ01000002">
    <property type="protein sequence ID" value="SEM85327.1"/>
    <property type="molecule type" value="Genomic_DNA"/>
</dbReference>
<proteinExistence type="predicted"/>